<dbReference type="GO" id="GO:0003677">
    <property type="term" value="F:DNA binding"/>
    <property type="evidence" value="ECO:0007669"/>
    <property type="project" value="UniProtKB-KW"/>
</dbReference>
<proteinExistence type="predicted"/>
<keyword evidence="1" id="KW-0238">DNA-binding</keyword>
<dbReference type="EMBL" id="JN246620">
    <property type="protein sequence ID" value="AER30254.1"/>
    <property type="molecule type" value="Genomic_DNA"/>
</dbReference>
<accession>G8H2P6</accession>
<protein>
    <submittedName>
        <fullName evidence="1">Homeodomain transcription factor HD2</fullName>
    </submittedName>
</protein>
<sequence>MAATAHASLAASADALLRLPAFGRSAPQATLSQPPFVAPLQLPLHHTIYHDLEKLGCSPAAAAAISALYADTCGALAARCQASFAAQLAQLCETFEVGEEDRCAQWEGKVARAVERRYAEAVGRTSRSLFDEVRSA</sequence>
<gene>
    <name evidence="1" type="primary">HD2</name>
</gene>
<name>G8H2P6_9BASI</name>
<evidence type="ECO:0000313" key="1">
    <source>
        <dbReference type="EMBL" id="AER30254.1"/>
    </source>
</evidence>
<feature type="non-terminal residue" evidence="1">
    <location>
        <position position="136"/>
    </location>
</feature>
<keyword evidence="1" id="KW-0371">Homeobox</keyword>
<reference evidence="1" key="1">
    <citation type="journal article" date="2011" name="BMC Evol. Biol.">
        <title>Evidence for maintenance of sex determinants but not of sexual stages in red yeasts, a group of early diverged basidiomycetes.</title>
        <authorList>
            <person name="Coelho M.A."/>
            <person name="Goncalves P."/>
            <person name="Sampaio J.P."/>
        </authorList>
    </citation>
    <scope>NUCLEOTIDE SEQUENCE</scope>
    <source>
        <strain evidence="1">CBS 6020</strain>
    </source>
</reference>
<dbReference type="AlphaFoldDB" id="G8H2P6"/>
<organism evidence="1">
    <name type="scientific">Rhodotorula babjevae</name>
    <dbReference type="NCBI Taxonomy" id="86837"/>
    <lineage>
        <taxon>Eukaryota</taxon>
        <taxon>Fungi</taxon>
        <taxon>Dikarya</taxon>
        <taxon>Basidiomycota</taxon>
        <taxon>Pucciniomycotina</taxon>
        <taxon>Microbotryomycetes</taxon>
        <taxon>Sporidiobolales</taxon>
        <taxon>Sporidiobolaceae</taxon>
        <taxon>Rhodotorula</taxon>
    </lineage>
</organism>